<dbReference type="InterPro" id="IPR050857">
    <property type="entry name" value="D-2-hydroxyacid_DH"/>
</dbReference>
<evidence type="ECO:0000256" key="3">
    <source>
        <dbReference type="ARBA" id="ARBA00023027"/>
    </source>
</evidence>
<comment type="caution">
    <text evidence="7">The sequence shown here is derived from an EMBL/GenBank/DDBJ whole genome shotgun (WGS) entry which is preliminary data.</text>
</comment>
<evidence type="ECO:0000259" key="5">
    <source>
        <dbReference type="Pfam" id="PF00389"/>
    </source>
</evidence>
<dbReference type="SUPFAM" id="SSF52283">
    <property type="entry name" value="Formate/glycerate dehydrogenase catalytic domain-like"/>
    <property type="match status" value="1"/>
</dbReference>
<keyword evidence="3" id="KW-0520">NAD</keyword>
<proteinExistence type="inferred from homology"/>
<name>A0A849L636_9RHOB</name>
<dbReference type="PANTHER" id="PTHR42789:SF1">
    <property type="entry name" value="D-ISOMER SPECIFIC 2-HYDROXYACID DEHYDROGENASE FAMILY PROTEIN (AFU_ORTHOLOGUE AFUA_6G10090)"/>
    <property type="match status" value="1"/>
</dbReference>
<dbReference type="RefSeq" id="WP_171326524.1">
    <property type="nucleotide sequence ID" value="NZ_JABFBC010000002.1"/>
</dbReference>
<dbReference type="InterPro" id="IPR006140">
    <property type="entry name" value="D-isomer_DH_NAD-bd"/>
</dbReference>
<evidence type="ECO:0000256" key="4">
    <source>
        <dbReference type="RuleBase" id="RU003719"/>
    </source>
</evidence>
<dbReference type="AlphaFoldDB" id="A0A849L636"/>
<dbReference type="InterPro" id="IPR036291">
    <property type="entry name" value="NAD(P)-bd_dom_sf"/>
</dbReference>
<keyword evidence="8" id="KW-1185">Reference proteome</keyword>
<comment type="similarity">
    <text evidence="1 4">Belongs to the D-isomer specific 2-hydroxyacid dehydrogenase family.</text>
</comment>
<dbReference type="EMBL" id="JABFBC010000002">
    <property type="protein sequence ID" value="NNU81703.1"/>
    <property type="molecule type" value="Genomic_DNA"/>
</dbReference>
<gene>
    <name evidence="7" type="ORF">HMH01_14780</name>
</gene>
<sequence length="326" mass="35704">MKVHILDDWFDTLRTLPSFARLQGHDVTVWNDHVEDVDVLAERLAEAEALVLFRERTPITRALLERLPKLKLISQRSVYPHVDVPACTDHGVVLSSNMHSGDAPSTAAAELTWALILASARQLPTQMASLRAGTWQAGVGKSLHGRTLGVYGFGRIGNQVAEFGRAFGMKVVWWASDAGRERALAAGETVAESREAFFAQSDFVTVHVRLKPETKGMITLADLMAMQPHATFINTSRSGLVEQGALLAALDAGRPGTAAVDVFDVEPLHNPNDRMLTHPRVIATPHIGYVTEDELDVQFADIYDQINAYAEGAPIHMANPEAWKGE</sequence>
<evidence type="ECO:0000256" key="2">
    <source>
        <dbReference type="ARBA" id="ARBA00023002"/>
    </source>
</evidence>
<dbReference type="Proteomes" id="UP000572377">
    <property type="component" value="Unassembled WGS sequence"/>
</dbReference>
<dbReference type="InterPro" id="IPR006139">
    <property type="entry name" value="D-isomer_2_OHA_DH_cat_dom"/>
</dbReference>
<dbReference type="Pfam" id="PF00389">
    <property type="entry name" value="2-Hacid_dh"/>
    <property type="match status" value="1"/>
</dbReference>
<protein>
    <submittedName>
        <fullName evidence="7">D-2-hydroxyacid dehydrogenase family protein</fullName>
    </submittedName>
</protein>
<dbReference type="PANTHER" id="PTHR42789">
    <property type="entry name" value="D-ISOMER SPECIFIC 2-HYDROXYACID DEHYDROGENASE FAMILY PROTEIN (AFU_ORTHOLOGUE AFUA_6G10090)"/>
    <property type="match status" value="1"/>
</dbReference>
<dbReference type="Gene3D" id="3.40.50.720">
    <property type="entry name" value="NAD(P)-binding Rossmann-like Domain"/>
    <property type="match status" value="2"/>
</dbReference>
<dbReference type="CDD" id="cd12169">
    <property type="entry name" value="PGDH_like_1"/>
    <property type="match status" value="1"/>
</dbReference>
<keyword evidence="2 4" id="KW-0560">Oxidoreductase</keyword>
<evidence type="ECO:0000313" key="7">
    <source>
        <dbReference type="EMBL" id="NNU81703.1"/>
    </source>
</evidence>
<dbReference type="GO" id="GO:0016616">
    <property type="term" value="F:oxidoreductase activity, acting on the CH-OH group of donors, NAD or NADP as acceptor"/>
    <property type="evidence" value="ECO:0007669"/>
    <property type="project" value="InterPro"/>
</dbReference>
<accession>A0A849L636</accession>
<dbReference type="GO" id="GO:0051287">
    <property type="term" value="F:NAD binding"/>
    <property type="evidence" value="ECO:0007669"/>
    <property type="project" value="InterPro"/>
</dbReference>
<evidence type="ECO:0000259" key="6">
    <source>
        <dbReference type="Pfam" id="PF02826"/>
    </source>
</evidence>
<evidence type="ECO:0000313" key="8">
    <source>
        <dbReference type="Proteomes" id="UP000572377"/>
    </source>
</evidence>
<evidence type="ECO:0000256" key="1">
    <source>
        <dbReference type="ARBA" id="ARBA00005854"/>
    </source>
</evidence>
<organism evidence="7 8">
    <name type="scientific">Halovulum dunhuangense</name>
    <dbReference type="NCBI Taxonomy" id="1505036"/>
    <lineage>
        <taxon>Bacteria</taxon>
        <taxon>Pseudomonadati</taxon>
        <taxon>Pseudomonadota</taxon>
        <taxon>Alphaproteobacteria</taxon>
        <taxon>Rhodobacterales</taxon>
        <taxon>Paracoccaceae</taxon>
        <taxon>Halovulum</taxon>
    </lineage>
</organism>
<dbReference type="SUPFAM" id="SSF51735">
    <property type="entry name" value="NAD(P)-binding Rossmann-fold domains"/>
    <property type="match status" value="1"/>
</dbReference>
<dbReference type="Pfam" id="PF02826">
    <property type="entry name" value="2-Hacid_dh_C"/>
    <property type="match status" value="1"/>
</dbReference>
<feature type="domain" description="D-isomer specific 2-hydroxyacid dehydrogenase catalytic" evidence="5">
    <location>
        <begin position="21"/>
        <end position="312"/>
    </location>
</feature>
<reference evidence="7 8" key="1">
    <citation type="submission" date="2020-05" db="EMBL/GenBank/DDBJ databases">
        <title>Gimesia benthica sp. nov., a novel planctomycete isolated from a deep-sea water sample of the Northwest Indian Ocean.</title>
        <authorList>
            <person name="Wang J."/>
            <person name="Ruan C."/>
            <person name="Song L."/>
            <person name="Zhu Y."/>
            <person name="Li A."/>
            <person name="Zheng X."/>
            <person name="Wang L."/>
            <person name="Lu Z."/>
            <person name="Huang Y."/>
            <person name="Du W."/>
            <person name="Zhou Y."/>
            <person name="Huang L."/>
            <person name="Dai X."/>
        </authorList>
    </citation>
    <scope>NUCLEOTIDE SEQUENCE [LARGE SCALE GENOMIC DNA]</scope>
    <source>
        <strain evidence="7 8">YYQ-30</strain>
    </source>
</reference>
<feature type="domain" description="D-isomer specific 2-hydroxyacid dehydrogenase NAD-binding" evidence="6">
    <location>
        <begin position="114"/>
        <end position="288"/>
    </location>
</feature>